<keyword evidence="3 6" id="KW-0479">Metal-binding</keyword>
<dbReference type="InterPro" id="IPR051811">
    <property type="entry name" value="Cytochrome_c550/c551-like"/>
</dbReference>
<evidence type="ECO:0000259" key="9">
    <source>
        <dbReference type="PROSITE" id="PS51007"/>
    </source>
</evidence>
<feature type="transmembrane region" description="Helical" evidence="8">
    <location>
        <begin position="16"/>
        <end position="36"/>
    </location>
</feature>
<keyword evidence="7" id="KW-0175">Coiled coil</keyword>
<dbReference type="GO" id="GO:0046872">
    <property type="term" value="F:metal ion binding"/>
    <property type="evidence" value="ECO:0007669"/>
    <property type="project" value="UniProtKB-KW"/>
</dbReference>
<dbReference type="SUPFAM" id="SSF48695">
    <property type="entry name" value="Multiheme cytochromes"/>
    <property type="match status" value="1"/>
</dbReference>
<sequence length="951" mass="108701">MPPSKNDNKLYSVEKTTFWFAIASVGLLVTLLLMLFQDHDREWKYYQREFVKLEREKTQEKLDEIIKNVNMEQLQRLKEELKEANFDFKQKQDQYNQLVKEKESIQLPLISAKNRYQDLKQYYDSYKFFFEEDNEAGEQKEAKAYQEKLEKTAVSLETAKEEMERLEKKQEDIDQAIRDLEAEQKTLTDKISAKLRDQERYQKKLEKLKPSVVKELLNAPMLDFMVPTLQIQQIVLEDLNDDFFFAKSNKIDRCTTCHLAIDQEGFEDAPQPFRTHPSLDLFLASNSPHPLEKIGCTVCHSGSGQSLSFTWAAHTPRDEVQAEEWKKEYHWHELEKWEAKMLPLQFTEASCTKCHQGVVDIPEAPKINHGRQLAREFGCFACHTVKGFSAEGGSASGGEGAWKVGPSLLNVKSKVDSDWMIRWLQAPKKFRASTRMPSVFHLENTSDQESKTLSNAGIKGISRYLMIHSGEVPLQSPPPKGNPETGQALIKEIGCLGCHSAEGVHVNDRGPELTGLGSKVSADWLYTWLKDPKHYSPETPMPNLRLSNQQAADITAYLLQDRNEAFESTGIPEVKEADVDQLAMSFLIGRMRESEAEETLSAMDADAKLQFVGKEMINRQGCFGCHDIQGFENAKRIGTELTKEGQKEITKLDFGFVEIPHSRQAWFFQKLKHPRSYDKGRVKPYQDKLRMPDFGLTDEQAEALTTFLLSLRTEDIPLEMQRQLNLDEQAIEAGRFLVNKYNCQGCHTLDGVEGRVRSLFEDLGNAPPVLDGEGAKVQEDWLFEFLHAPSTIRPWLKYHMPGFGLSEDELNALIQYFALLEHQKVSFAPSDISTDQDILTAGRQLFMQFKCIQCHQSAESPGLTASFLAPDLVISKDRLKPQWVVEWLKEPQRLQEGTMMPTFFADGTTPIADVLDGDWIKQIHALRDYMWQLTEEQAEAIKSANLAAKTN</sequence>
<keyword evidence="8" id="KW-0472">Membrane</keyword>
<evidence type="ECO:0000256" key="2">
    <source>
        <dbReference type="ARBA" id="ARBA00022617"/>
    </source>
</evidence>
<dbReference type="InterPro" id="IPR036909">
    <property type="entry name" value="Cyt_c-like_dom_sf"/>
</dbReference>
<feature type="domain" description="Cytochrome c" evidence="9">
    <location>
        <begin position="837"/>
        <end position="949"/>
    </location>
</feature>
<keyword evidence="4" id="KW-0249">Electron transport</keyword>
<dbReference type="Pfam" id="PF13442">
    <property type="entry name" value="Cytochrome_CBB3"/>
    <property type="match status" value="1"/>
</dbReference>
<dbReference type="GO" id="GO:0020037">
    <property type="term" value="F:heme binding"/>
    <property type="evidence" value="ECO:0007669"/>
    <property type="project" value="InterPro"/>
</dbReference>
<comment type="caution">
    <text evidence="10">The sequence shown here is derived from an EMBL/GenBank/DDBJ whole genome shotgun (WGS) entry which is preliminary data.</text>
</comment>
<protein>
    <recommendedName>
        <fullName evidence="9">Cytochrome c domain-containing protein</fullName>
    </recommendedName>
</protein>
<evidence type="ECO:0000256" key="1">
    <source>
        <dbReference type="ARBA" id="ARBA00022448"/>
    </source>
</evidence>
<proteinExistence type="predicted"/>
<evidence type="ECO:0000256" key="4">
    <source>
        <dbReference type="ARBA" id="ARBA00022982"/>
    </source>
</evidence>
<dbReference type="InterPro" id="IPR009056">
    <property type="entry name" value="Cyt_c-like_dom"/>
</dbReference>
<dbReference type="AlphaFoldDB" id="A0A2H0LRQ1"/>
<keyword evidence="8" id="KW-1133">Transmembrane helix</keyword>
<keyword evidence="5 6" id="KW-0408">Iron</keyword>
<dbReference type="Gene3D" id="1.10.760.10">
    <property type="entry name" value="Cytochrome c-like domain"/>
    <property type="match status" value="5"/>
</dbReference>
<keyword evidence="8" id="KW-0812">Transmembrane</keyword>
<feature type="domain" description="Cytochrome c" evidence="9">
    <location>
        <begin position="481"/>
        <end position="562"/>
    </location>
</feature>
<feature type="coiled-coil region" evidence="7">
    <location>
        <begin position="142"/>
        <end position="197"/>
    </location>
</feature>
<dbReference type="EMBL" id="PCVY01000022">
    <property type="protein sequence ID" value="PIQ87041.1"/>
    <property type="molecule type" value="Genomic_DNA"/>
</dbReference>
<evidence type="ECO:0000256" key="6">
    <source>
        <dbReference type="PROSITE-ProRule" id="PRU00433"/>
    </source>
</evidence>
<evidence type="ECO:0000313" key="11">
    <source>
        <dbReference type="Proteomes" id="UP000230859"/>
    </source>
</evidence>
<feature type="domain" description="Cytochrome c" evidence="9">
    <location>
        <begin position="608"/>
        <end position="712"/>
    </location>
</feature>
<dbReference type="Pfam" id="PF00034">
    <property type="entry name" value="Cytochrom_C"/>
    <property type="match status" value="2"/>
</dbReference>
<evidence type="ECO:0000256" key="8">
    <source>
        <dbReference type="SAM" id="Phobius"/>
    </source>
</evidence>
<dbReference type="Proteomes" id="UP000230859">
    <property type="component" value="Unassembled WGS sequence"/>
</dbReference>
<evidence type="ECO:0000256" key="7">
    <source>
        <dbReference type="SAM" id="Coils"/>
    </source>
</evidence>
<feature type="coiled-coil region" evidence="7">
    <location>
        <begin position="48"/>
        <end position="101"/>
    </location>
</feature>
<evidence type="ECO:0000313" key="10">
    <source>
        <dbReference type="EMBL" id="PIQ87041.1"/>
    </source>
</evidence>
<organism evidence="10 11">
    <name type="scientific">Candidatus Abzuiibacterium crystallinum</name>
    <dbReference type="NCBI Taxonomy" id="1974748"/>
    <lineage>
        <taxon>Bacteria</taxon>
        <taxon>Pseudomonadati</taxon>
        <taxon>Candidatus Omnitrophota</taxon>
        <taxon>Candidatus Abzuiibacterium</taxon>
    </lineage>
</organism>
<dbReference type="PROSITE" id="PS51007">
    <property type="entry name" value="CYTC"/>
    <property type="match status" value="5"/>
</dbReference>
<accession>A0A2H0LRQ1</accession>
<gene>
    <name evidence="10" type="ORF">COV74_02540</name>
</gene>
<dbReference type="GO" id="GO:0009055">
    <property type="term" value="F:electron transfer activity"/>
    <property type="evidence" value="ECO:0007669"/>
    <property type="project" value="InterPro"/>
</dbReference>
<dbReference type="SUPFAM" id="SSF46626">
    <property type="entry name" value="Cytochrome c"/>
    <property type="match status" value="5"/>
</dbReference>
<dbReference type="InterPro" id="IPR036280">
    <property type="entry name" value="Multihaem_cyt_sf"/>
</dbReference>
<evidence type="ECO:0000256" key="5">
    <source>
        <dbReference type="ARBA" id="ARBA00023004"/>
    </source>
</evidence>
<evidence type="ECO:0000256" key="3">
    <source>
        <dbReference type="ARBA" id="ARBA00022723"/>
    </source>
</evidence>
<feature type="domain" description="Cytochrome c" evidence="9">
    <location>
        <begin position="365"/>
        <end position="469"/>
    </location>
</feature>
<dbReference type="PANTHER" id="PTHR37823">
    <property type="entry name" value="CYTOCHROME C-553-LIKE"/>
    <property type="match status" value="1"/>
</dbReference>
<feature type="domain" description="Cytochrome c" evidence="9">
    <location>
        <begin position="729"/>
        <end position="821"/>
    </location>
</feature>
<reference evidence="10 11" key="1">
    <citation type="submission" date="2017-09" db="EMBL/GenBank/DDBJ databases">
        <title>Depth-based differentiation of microbial function through sediment-hosted aquifers and enrichment of novel symbionts in the deep terrestrial subsurface.</title>
        <authorList>
            <person name="Probst A.J."/>
            <person name="Ladd B."/>
            <person name="Jarett J.K."/>
            <person name="Geller-Mcgrath D.E."/>
            <person name="Sieber C.M."/>
            <person name="Emerson J.B."/>
            <person name="Anantharaman K."/>
            <person name="Thomas B.C."/>
            <person name="Malmstrom R."/>
            <person name="Stieglmeier M."/>
            <person name="Klingl A."/>
            <person name="Woyke T."/>
            <person name="Ryan C.M."/>
            <person name="Banfield J.F."/>
        </authorList>
    </citation>
    <scope>NUCLEOTIDE SEQUENCE [LARGE SCALE GENOMIC DNA]</scope>
    <source>
        <strain evidence="10">CG11_big_fil_rev_8_21_14_0_20_45_26</strain>
    </source>
</reference>
<name>A0A2H0LRQ1_9BACT</name>
<dbReference type="PANTHER" id="PTHR37823:SF1">
    <property type="entry name" value="CYTOCHROME C-553-LIKE"/>
    <property type="match status" value="1"/>
</dbReference>
<keyword evidence="1" id="KW-0813">Transport</keyword>
<keyword evidence="2 6" id="KW-0349">Heme</keyword>